<sequence length="86" mass="10075">MQSDEEDTLLHSCFDSLKNAVMGCCYSICHKETDPQFDRRRRANRLDREQPSQQVGYRALTYSRRCMNGTIVWNVQLVVVNDNVDF</sequence>
<protein>
    <submittedName>
        <fullName evidence="1">Uncharacterized protein</fullName>
    </submittedName>
</protein>
<reference evidence="1 2" key="1">
    <citation type="journal article" date="2022" name="Genome Biol. Evol.">
        <title>The Spruce Budworm Genome: Reconstructing the Evolutionary History of Antifreeze Proteins.</title>
        <authorList>
            <person name="Beliveau C."/>
            <person name="Gagne P."/>
            <person name="Picq S."/>
            <person name="Vernygora O."/>
            <person name="Keeling C.I."/>
            <person name="Pinkney K."/>
            <person name="Doucet D."/>
            <person name="Wen F."/>
            <person name="Johnston J.S."/>
            <person name="Maaroufi H."/>
            <person name="Boyle B."/>
            <person name="Laroche J."/>
            <person name="Dewar K."/>
            <person name="Juretic N."/>
            <person name="Blackburn G."/>
            <person name="Nisole A."/>
            <person name="Brunet B."/>
            <person name="Brandao M."/>
            <person name="Lumley L."/>
            <person name="Duan J."/>
            <person name="Quan G."/>
            <person name="Lucarotti C.J."/>
            <person name="Roe A.D."/>
            <person name="Sperling F.A.H."/>
            <person name="Levesque R.C."/>
            <person name="Cusson M."/>
        </authorList>
    </citation>
    <scope>NUCLEOTIDE SEQUENCE [LARGE SCALE GENOMIC DNA]</scope>
    <source>
        <strain evidence="1">Glfc:IPQL:Cfum</strain>
    </source>
</reference>
<proteinExistence type="predicted"/>
<dbReference type="Proteomes" id="UP001064048">
    <property type="component" value="Chromosome 15"/>
</dbReference>
<keyword evidence="2" id="KW-1185">Reference proteome</keyword>
<dbReference type="EMBL" id="CM046115">
    <property type="protein sequence ID" value="KAI8441155.1"/>
    <property type="molecule type" value="Genomic_DNA"/>
</dbReference>
<accession>A0ACC0KXZ0</accession>
<organism evidence="1 2">
    <name type="scientific">Choristoneura fumiferana</name>
    <name type="common">Spruce budworm moth</name>
    <name type="synonym">Archips fumiferana</name>
    <dbReference type="NCBI Taxonomy" id="7141"/>
    <lineage>
        <taxon>Eukaryota</taxon>
        <taxon>Metazoa</taxon>
        <taxon>Ecdysozoa</taxon>
        <taxon>Arthropoda</taxon>
        <taxon>Hexapoda</taxon>
        <taxon>Insecta</taxon>
        <taxon>Pterygota</taxon>
        <taxon>Neoptera</taxon>
        <taxon>Endopterygota</taxon>
        <taxon>Lepidoptera</taxon>
        <taxon>Glossata</taxon>
        <taxon>Ditrysia</taxon>
        <taxon>Tortricoidea</taxon>
        <taxon>Tortricidae</taxon>
        <taxon>Tortricinae</taxon>
        <taxon>Choristoneura</taxon>
    </lineage>
</organism>
<evidence type="ECO:0000313" key="2">
    <source>
        <dbReference type="Proteomes" id="UP001064048"/>
    </source>
</evidence>
<evidence type="ECO:0000313" key="1">
    <source>
        <dbReference type="EMBL" id="KAI8441155.1"/>
    </source>
</evidence>
<gene>
    <name evidence="1" type="ORF">MSG28_009397</name>
</gene>
<name>A0ACC0KXZ0_CHOFU</name>
<comment type="caution">
    <text evidence="1">The sequence shown here is derived from an EMBL/GenBank/DDBJ whole genome shotgun (WGS) entry which is preliminary data.</text>
</comment>